<reference evidence="2 4" key="1">
    <citation type="submission" date="2017-09" db="EMBL/GenBank/DDBJ databases">
        <title>FDA dAtabase for Regulatory Grade micrObial Sequences (FDA-ARGOS): Supporting development and validation of Infectious Disease Dx tests.</title>
        <authorList>
            <person name="Minogue T."/>
            <person name="Wolcott M."/>
            <person name="Wasieloski L."/>
            <person name="Aguilar W."/>
            <person name="Moore D."/>
            <person name="Tallon L."/>
            <person name="Sadzewicz L."/>
            <person name="Ott S."/>
            <person name="Zhao X."/>
            <person name="Nagaraj S."/>
            <person name="Vavikolanu K."/>
            <person name="Aluvathingal J."/>
            <person name="Nadendla S."/>
            <person name="Sichtig H."/>
        </authorList>
    </citation>
    <scope>NUCLEOTIDE SEQUENCE [LARGE SCALE GENOMIC DNA]</scope>
    <source>
        <strain evidence="2 4">FDAARGOS_392</strain>
    </source>
</reference>
<proteinExistence type="predicted"/>
<evidence type="ECO:0000313" key="2">
    <source>
        <dbReference type="EMBL" id="ATF91345.1"/>
    </source>
</evidence>
<evidence type="ECO:0000256" key="1">
    <source>
        <dbReference type="SAM" id="SignalP"/>
    </source>
</evidence>
<reference evidence="3 5" key="2">
    <citation type="submission" date="2018-06" db="EMBL/GenBank/DDBJ databases">
        <authorList>
            <consortium name="Pathogen Informatics"/>
            <person name="Doyle S."/>
        </authorList>
    </citation>
    <scope>NUCLEOTIDE SEQUENCE [LARGE SCALE GENOMIC DNA]</scope>
    <source>
        <strain evidence="3 5">NCTC12120</strain>
    </source>
</reference>
<evidence type="ECO:0000313" key="3">
    <source>
        <dbReference type="EMBL" id="SQC91420.1"/>
    </source>
</evidence>
<dbReference type="EMBL" id="CP023525">
    <property type="protein sequence ID" value="ATF91345.1"/>
    <property type="molecule type" value="Genomic_DNA"/>
</dbReference>
<dbReference type="AlphaFoldDB" id="A0A291DU48"/>
<organism evidence="2 4">
    <name type="scientific">Cedecea neteri</name>
    <dbReference type="NCBI Taxonomy" id="158822"/>
    <lineage>
        <taxon>Bacteria</taxon>
        <taxon>Pseudomonadati</taxon>
        <taxon>Pseudomonadota</taxon>
        <taxon>Gammaproteobacteria</taxon>
        <taxon>Enterobacterales</taxon>
        <taxon>Enterobacteriaceae</taxon>
        <taxon>Cedecea</taxon>
    </lineage>
</organism>
<feature type="signal peptide" evidence="1">
    <location>
        <begin position="1"/>
        <end position="18"/>
    </location>
</feature>
<sequence>MKKLSILTIFLFPITSFAAPNMWSSGFGQGVTEYLITNQQNATFNLNCTTNPDEQNVLQHSVLIDLPDGNRANSRDEQTSITVVMDDQQFPIPASLGWRNGDNAWISFIDALGNTAAFDVYVNDKKAGSFTPGTGNTRKVLNDLSGCRNTAG</sequence>
<dbReference type="Proteomes" id="UP000217979">
    <property type="component" value="Chromosome"/>
</dbReference>
<dbReference type="Proteomes" id="UP000251197">
    <property type="component" value="Unassembled WGS sequence"/>
</dbReference>
<evidence type="ECO:0000313" key="4">
    <source>
        <dbReference type="Proteomes" id="UP000217979"/>
    </source>
</evidence>
<keyword evidence="1" id="KW-0732">Signal</keyword>
<dbReference type="EMBL" id="UAVU01000008">
    <property type="protein sequence ID" value="SQC91420.1"/>
    <property type="molecule type" value="Genomic_DNA"/>
</dbReference>
<dbReference type="RefSeq" id="WP_096753956.1">
    <property type="nucleotide sequence ID" value="NZ_CP023525.1"/>
</dbReference>
<gene>
    <name evidence="2" type="ORF">CO704_04210</name>
    <name evidence="3" type="ORF">NCTC12120_04578</name>
</gene>
<feature type="chain" id="PRO_5036034798" evidence="1">
    <location>
        <begin position="19"/>
        <end position="152"/>
    </location>
</feature>
<evidence type="ECO:0000313" key="5">
    <source>
        <dbReference type="Proteomes" id="UP000251197"/>
    </source>
</evidence>
<name>A0A291DU48_9ENTR</name>
<accession>A0A291DU48</accession>
<protein>
    <submittedName>
        <fullName evidence="2">Uncharacterized protein</fullName>
    </submittedName>
</protein>